<dbReference type="HOGENOM" id="CLU_1218694_0_0_7"/>
<name>L7U6N1_MYXSD</name>
<dbReference type="KEGG" id="msd:MYSTI_00785"/>
<proteinExistence type="predicted"/>
<accession>L7U6N1</accession>
<gene>
    <name evidence="1" type="ordered locus">MYSTI_00785</name>
</gene>
<dbReference type="AlphaFoldDB" id="L7U6N1"/>
<dbReference type="EMBL" id="CP004025">
    <property type="protein sequence ID" value="AGC42134.1"/>
    <property type="molecule type" value="Genomic_DNA"/>
</dbReference>
<evidence type="ECO:0000313" key="1">
    <source>
        <dbReference type="EMBL" id="AGC42134.1"/>
    </source>
</evidence>
<keyword evidence="2" id="KW-1185">Reference proteome</keyword>
<evidence type="ECO:0000313" key="2">
    <source>
        <dbReference type="Proteomes" id="UP000011131"/>
    </source>
</evidence>
<dbReference type="PATRIC" id="fig|1278073.3.peg.818"/>
<protein>
    <submittedName>
        <fullName evidence="1">Uncharacterized protein</fullName>
    </submittedName>
</protein>
<dbReference type="Proteomes" id="UP000011131">
    <property type="component" value="Chromosome"/>
</dbReference>
<organism evidence="1 2">
    <name type="scientific">Myxococcus stipitatus (strain DSM 14675 / JCM 12634 / Mx s8)</name>
    <dbReference type="NCBI Taxonomy" id="1278073"/>
    <lineage>
        <taxon>Bacteria</taxon>
        <taxon>Pseudomonadati</taxon>
        <taxon>Myxococcota</taxon>
        <taxon>Myxococcia</taxon>
        <taxon>Myxococcales</taxon>
        <taxon>Cystobacterineae</taxon>
        <taxon>Myxococcaceae</taxon>
        <taxon>Myxococcus</taxon>
    </lineage>
</organism>
<reference evidence="1 2" key="1">
    <citation type="journal article" date="2013" name="Genome Announc.">
        <title>Complete genome sequence of Myxococcus stipitatus strain DSM 14675, a fruiting myxobacterium.</title>
        <authorList>
            <person name="Huntley S."/>
            <person name="Kneip S."/>
            <person name="Treuner-Lange A."/>
            <person name="Sogaard-Andersen L."/>
        </authorList>
    </citation>
    <scope>NUCLEOTIDE SEQUENCE [LARGE SCALE GENOMIC DNA]</scope>
    <source>
        <strain evidence="2">DSM 14675 / JCM 12634 / Mx s8</strain>
    </source>
</reference>
<sequence length="227" mass="24517">MPTFVGTVTDPCSFPYPGASSRSPGVRHVQARILHPATLQPREAPTGTEAAARLNNRSQYPGPEGRSSRAWDFVDALRTHQNNPAYLKEPYKGLGDGEVEQLIKNAFAQLAHRRSRGEGSSAAEQSAALRALAKSTQQLPPAVADKLARDAGAQGSVNTRTAVLKQPEARAAMRRTFLDTASAAFDKSKSFIDAQKVGDVLSSDPVLLKDFAASGGMTRWLVYSRRR</sequence>